<dbReference type="SMART" id="SM00317">
    <property type="entry name" value="SET"/>
    <property type="match status" value="1"/>
</dbReference>
<dbReference type="InterPro" id="IPR046341">
    <property type="entry name" value="SET_dom_sf"/>
</dbReference>
<dbReference type="PROSITE" id="PS50280">
    <property type="entry name" value="SET"/>
    <property type="match status" value="1"/>
</dbReference>
<proteinExistence type="predicted"/>
<dbReference type="EMBL" id="HBIJ01023181">
    <property type="protein sequence ID" value="CAE0374459.1"/>
    <property type="molecule type" value="Transcribed_RNA"/>
</dbReference>
<evidence type="ECO:0000259" key="4">
    <source>
        <dbReference type="PROSITE" id="PS50280"/>
    </source>
</evidence>
<dbReference type="GO" id="GO:0032259">
    <property type="term" value="P:methylation"/>
    <property type="evidence" value="ECO:0007669"/>
    <property type="project" value="UniProtKB-KW"/>
</dbReference>
<dbReference type="PANTHER" id="PTHR46402">
    <property type="entry name" value="SET AND MYND DOMAIN-CONTAINING PROTEIN 5"/>
    <property type="match status" value="1"/>
</dbReference>
<dbReference type="InterPro" id="IPR001214">
    <property type="entry name" value="SET_dom"/>
</dbReference>
<keyword evidence="3" id="KW-0949">S-adenosyl-L-methionine</keyword>
<keyword evidence="1" id="KW-0489">Methyltransferase</keyword>
<dbReference type="AlphaFoldDB" id="A0A7S3K496"/>
<feature type="domain" description="SET" evidence="4">
    <location>
        <begin position="40"/>
        <end position="324"/>
    </location>
</feature>
<organism evidence="5">
    <name type="scientific">Aureoumbra lagunensis</name>
    <dbReference type="NCBI Taxonomy" id="44058"/>
    <lineage>
        <taxon>Eukaryota</taxon>
        <taxon>Sar</taxon>
        <taxon>Stramenopiles</taxon>
        <taxon>Ochrophyta</taxon>
        <taxon>Pelagophyceae</taxon>
        <taxon>Pelagomonadales</taxon>
        <taxon>Aureoumbra</taxon>
    </lineage>
</organism>
<evidence type="ECO:0000313" key="5">
    <source>
        <dbReference type="EMBL" id="CAE0374459.1"/>
    </source>
</evidence>
<keyword evidence="2" id="KW-0808">Transferase</keyword>
<evidence type="ECO:0000256" key="3">
    <source>
        <dbReference type="ARBA" id="ARBA00022691"/>
    </source>
</evidence>
<gene>
    <name evidence="5" type="ORF">ALAG00032_LOCUS15262</name>
</gene>
<accession>A0A7S3K496</accession>
<reference evidence="5" key="1">
    <citation type="submission" date="2021-01" db="EMBL/GenBank/DDBJ databases">
        <authorList>
            <person name="Corre E."/>
            <person name="Pelletier E."/>
            <person name="Niang G."/>
            <person name="Scheremetjew M."/>
            <person name="Finn R."/>
            <person name="Kale V."/>
            <person name="Holt S."/>
            <person name="Cochrane G."/>
            <person name="Meng A."/>
            <person name="Brown T."/>
            <person name="Cohen L."/>
        </authorList>
    </citation>
    <scope>NUCLEOTIDE SEQUENCE</scope>
    <source>
        <strain evidence="5">CCMP1510</strain>
    </source>
</reference>
<dbReference type="Gene3D" id="2.170.270.10">
    <property type="entry name" value="SET domain"/>
    <property type="match status" value="1"/>
</dbReference>
<evidence type="ECO:0000256" key="2">
    <source>
        <dbReference type="ARBA" id="ARBA00022679"/>
    </source>
</evidence>
<protein>
    <recommendedName>
        <fullName evidence="4">SET domain-containing protein</fullName>
    </recommendedName>
</protein>
<name>A0A7S3K496_9STRA</name>
<dbReference type="GO" id="GO:0045814">
    <property type="term" value="P:negative regulation of gene expression, epigenetic"/>
    <property type="evidence" value="ECO:0007669"/>
    <property type="project" value="TreeGrafter"/>
</dbReference>
<sequence>MVCFQKKEANYKLIPGLTSEVRCARSARAVACTRDGLAQPKVDICVDEYGGIGLYASEDFHANEQIFVERALVATVVQGSVRACGLCCRSLVAIDEIILKREPTQIERDAWPVPVPGGRCKYCDTWFCQQCEHDPYCCAVKASLNALGSMDVNNPPAAALLSAVISARPSLKVEFDHSSLCGKIKDTYELGLEKYLGALCNKEGNNDLTSLLAQTALNAFEVKLASPFDALYHQLASRYGRGSKKLHAALSELKIAMGCSPNDVDDVLGQRCANTCAGVFTLASCINHDCKPNCFASGGFNEPQVEIIAGVDIPKGTELTLSYIKTFARDGASWSNEPREIKRRRTQLQRCYLFHCQCDLCSDHEILI</sequence>
<evidence type="ECO:0000256" key="1">
    <source>
        <dbReference type="ARBA" id="ARBA00022603"/>
    </source>
</evidence>
<dbReference type="Pfam" id="PF00856">
    <property type="entry name" value="SET"/>
    <property type="match status" value="1"/>
</dbReference>
<dbReference type="CDD" id="cd20071">
    <property type="entry name" value="SET_SMYD"/>
    <property type="match status" value="1"/>
</dbReference>
<dbReference type="SUPFAM" id="SSF82199">
    <property type="entry name" value="SET domain"/>
    <property type="match status" value="1"/>
</dbReference>
<dbReference type="Gene3D" id="6.10.140.2220">
    <property type="match status" value="1"/>
</dbReference>
<dbReference type="GO" id="GO:0042799">
    <property type="term" value="F:histone H4K20 methyltransferase activity"/>
    <property type="evidence" value="ECO:0007669"/>
    <property type="project" value="TreeGrafter"/>
</dbReference>
<dbReference type="PANTHER" id="PTHR46402:SF2">
    <property type="entry name" value="HISTONE-LYSINE N-TRIMETHYLTRANSFERASE SMYD5"/>
    <property type="match status" value="1"/>
</dbReference>
<dbReference type="Gene3D" id="1.10.220.160">
    <property type="match status" value="1"/>
</dbReference>